<evidence type="ECO:0000259" key="4">
    <source>
        <dbReference type="PROSITE" id="PS01124"/>
    </source>
</evidence>
<keyword evidence="6" id="KW-1185">Reference proteome</keyword>
<dbReference type="SMART" id="SM00342">
    <property type="entry name" value="HTH_ARAC"/>
    <property type="match status" value="1"/>
</dbReference>
<dbReference type="Gene3D" id="2.60.120.10">
    <property type="entry name" value="Jelly Rolls"/>
    <property type="match status" value="1"/>
</dbReference>
<sequence>MIPTLSIRAYTKKLNSHSHDDYHQLVLPVQGNINIQMDNFSGKVTVGECVVIPAGATHGFQADEAARFIVADMPTLPDHLLESDVHVFSTTTPLLSFIYFVEKQLQHQVDKAIESSILDVFTMLLTQQPITSKIDPRIRAAQSEIFDNLANPLSIAELSKVACLSSTQFKVLFKTNLGMSVQQYITHHRMEKAKALLTHTDLPVQIVAEKVGYNDLSAFSRRFSLHFGLPPRQFTRN</sequence>
<dbReference type="PROSITE" id="PS01124">
    <property type="entry name" value="HTH_ARAC_FAMILY_2"/>
    <property type="match status" value="1"/>
</dbReference>
<dbReference type="PANTHER" id="PTHR43280:SF28">
    <property type="entry name" value="HTH-TYPE TRANSCRIPTIONAL ACTIVATOR RHAS"/>
    <property type="match status" value="1"/>
</dbReference>
<dbReference type="InterPro" id="IPR018060">
    <property type="entry name" value="HTH_AraC"/>
</dbReference>
<dbReference type="STRING" id="212667.VFDL14_00145"/>
<keyword evidence="2" id="KW-0238">DNA-binding</keyword>
<dbReference type="Proteomes" id="UP000027219">
    <property type="component" value="Unassembled WGS sequence"/>
</dbReference>
<dbReference type="PROSITE" id="PS00041">
    <property type="entry name" value="HTH_ARAC_FAMILY_1"/>
    <property type="match status" value="1"/>
</dbReference>
<comment type="caution">
    <text evidence="5">The sequence shown here is derived from an EMBL/GenBank/DDBJ whole genome shotgun (WGS) entry which is preliminary data.</text>
</comment>
<keyword evidence="1" id="KW-0805">Transcription regulation</keyword>
<dbReference type="GO" id="GO:0043565">
    <property type="term" value="F:sequence-specific DNA binding"/>
    <property type="evidence" value="ECO:0007669"/>
    <property type="project" value="InterPro"/>
</dbReference>
<dbReference type="GO" id="GO:0003700">
    <property type="term" value="F:DNA-binding transcription factor activity"/>
    <property type="evidence" value="ECO:0007669"/>
    <property type="project" value="InterPro"/>
</dbReference>
<feature type="domain" description="HTH araC/xylS-type" evidence="4">
    <location>
        <begin position="139"/>
        <end position="237"/>
    </location>
</feature>
<organism evidence="5 6">
    <name type="scientific">Vibrio fortis</name>
    <dbReference type="NCBI Taxonomy" id="212667"/>
    <lineage>
        <taxon>Bacteria</taxon>
        <taxon>Pseudomonadati</taxon>
        <taxon>Pseudomonadota</taxon>
        <taxon>Gammaproteobacteria</taxon>
        <taxon>Vibrionales</taxon>
        <taxon>Vibrionaceae</taxon>
        <taxon>Vibrio</taxon>
    </lineage>
</organism>
<evidence type="ECO:0000313" key="6">
    <source>
        <dbReference type="Proteomes" id="UP000027219"/>
    </source>
</evidence>
<evidence type="ECO:0000256" key="1">
    <source>
        <dbReference type="ARBA" id="ARBA00023015"/>
    </source>
</evidence>
<dbReference type="OrthoDB" id="5740883at2"/>
<name>A0A066UMT5_9VIBR</name>
<dbReference type="Gene3D" id="1.10.10.60">
    <property type="entry name" value="Homeodomain-like"/>
    <property type="match status" value="2"/>
</dbReference>
<dbReference type="RefSeq" id="WP_032550927.1">
    <property type="nucleotide sequence ID" value="NZ_JFFR01000014.1"/>
</dbReference>
<gene>
    <name evidence="5" type="ORF">VFDL14_00145</name>
</gene>
<evidence type="ECO:0000313" key="5">
    <source>
        <dbReference type="EMBL" id="KDN28721.1"/>
    </source>
</evidence>
<reference evidence="5 6" key="1">
    <citation type="submission" date="2014-02" db="EMBL/GenBank/DDBJ databases">
        <title>Vibrio fortis Dalian14 Genome Sequencing.</title>
        <authorList>
            <person name="Wang Y."/>
            <person name="Song L."/>
            <person name="Liu G."/>
            <person name="Ding J."/>
        </authorList>
    </citation>
    <scope>NUCLEOTIDE SEQUENCE [LARGE SCALE GENOMIC DNA]</scope>
    <source>
        <strain evidence="5 6">Dalian14</strain>
    </source>
</reference>
<dbReference type="EMBL" id="JFFR01000014">
    <property type="protein sequence ID" value="KDN28721.1"/>
    <property type="molecule type" value="Genomic_DNA"/>
</dbReference>
<keyword evidence="3" id="KW-0804">Transcription</keyword>
<proteinExistence type="predicted"/>
<dbReference type="SUPFAM" id="SSF46689">
    <property type="entry name" value="Homeodomain-like"/>
    <property type="match status" value="1"/>
</dbReference>
<accession>A0A066UMT5</accession>
<dbReference type="InterPro" id="IPR009057">
    <property type="entry name" value="Homeodomain-like_sf"/>
</dbReference>
<evidence type="ECO:0000256" key="2">
    <source>
        <dbReference type="ARBA" id="ARBA00023125"/>
    </source>
</evidence>
<dbReference type="InterPro" id="IPR014710">
    <property type="entry name" value="RmlC-like_jellyroll"/>
</dbReference>
<protein>
    <submittedName>
        <fullName evidence="5">AraC family transcriptional regulator</fullName>
    </submittedName>
</protein>
<dbReference type="InterPro" id="IPR018062">
    <property type="entry name" value="HTH_AraC-typ_CS"/>
</dbReference>
<evidence type="ECO:0000256" key="3">
    <source>
        <dbReference type="ARBA" id="ARBA00023163"/>
    </source>
</evidence>
<dbReference type="PANTHER" id="PTHR43280">
    <property type="entry name" value="ARAC-FAMILY TRANSCRIPTIONAL REGULATOR"/>
    <property type="match status" value="1"/>
</dbReference>
<dbReference type="Pfam" id="PF12833">
    <property type="entry name" value="HTH_18"/>
    <property type="match status" value="1"/>
</dbReference>
<dbReference type="SUPFAM" id="SSF51182">
    <property type="entry name" value="RmlC-like cupins"/>
    <property type="match status" value="1"/>
</dbReference>
<dbReference type="InterPro" id="IPR011051">
    <property type="entry name" value="RmlC_Cupin_sf"/>
</dbReference>
<dbReference type="AlphaFoldDB" id="A0A066UMT5"/>